<accession>A0A5E6YDD4</accession>
<dbReference type="InterPro" id="IPR003959">
    <property type="entry name" value="ATPase_AAA_core"/>
</dbReference>
<dbReference type="InterPro" id="IPR027417">
    <property type="entry name" value="P-loop_NTPase"/>
</dbReference>
<dbReference type="CDD" id="cd00267">
    <property type="entry name" value="ABC_ATPase"/>
    <property type="match status" value="1"/>
</dbReference>
<dbReference type="InterPro" id="IPR051396">
    <property type="entry name" value="Bact_Antivir_Def_Nuclease"/>
</dbReference>
<dbReference type="GO" id="GO:0005524">
    <property type="term" value="F:ATP binding"/>
    <property type="evidence" value="ECO:0007669"/>
    <property type="project" value="InterPro"/>
</dbReference>
<dbReference type="Proteomes" id="UP000326437">
    <property type="component" value="Unassembled WGS sequence"/>
</dbReference>
<dbReference type="PANTHER" id="PTHR43581">
    <property type="entry name" value="ATP/GTP PHOSPHATASE"/>
    <property type="match status" value="1"/>
</dbReference>
<dbReference type="RefSeq" id="WP_150628214.1">
    <property type="nucleotide sequence ID" value="NZ_CABVHO010000002.1"/>
</dbReference>
<gene>
    <name evidence="2" type="ORF">PS685_00561</name>
</gene>
<dbReference type="GO" id="GO:0016887">
    <property type="term" value="F:ATP hydrolysis activity"/>
    <property type="evidence" value="ECO:0007669"/>
    <property type="project" value="InterPro"/>
</dbReference>
<name>A0A5E6YDD4_PSEFL</name>
<evidence type="ECO:0000259" key="1">
    <source>
        <dbReference type="SMART" id="SM00382"/>
    </source>
</evidence>
<dbReference type="InterPro" id="IPR003593">
    <property type="entry name" value="AAA+_ATPase"/>
</dbReference>
<dbReference type="PANTHER" id="PTHR43581:SF2">
    <property type="entry name" value="EXCINUCLEASE ATPASE SUBUNIT"/>
    <property type="match status" value="1"/>
</dbReference>
<dbReference type="Gene3D" id="3.40.50.300">
    <property type="entry name" value="P-loop containing nucleotide triphosphate hydrolases"/>
    <property type="match status" value="2"/>
</dbReference>
<evidence type="ECO:0000313" key="3">
    <source>
        <dbReference type="Proteomes" id="UP000326437"/>
    </source>
</evidence>
<organism evidence="2 3">
    <name type="scientific">Pseudomonas fluorescens</name>
    <dbReference type="NCBI Taxonomy" id="294"/>
    <lineage>
        <taxon>Bacteria</taxon>
        <taxon>Pseudomonadati</taxon>
        <taxon>Pseudomonadota</taxon>
        <taxon>Gammaproteobacteria</taxon>
        <taxon>Pseudomonadales</taxon>
        <taxon>Pseudomonadaceae</taxon>
        <taxon>Pseudomonas</taxon>
    </lineage>
</organism>
<dbReference type="AlphaFoldDB" id="A0A5E6YDD4"/>
<reference evidence="2 3" key="1">
    <citation type="submission" date="2019-09" db="EMBL/GenBank/DDBJ databases">
        <authorList>
            <person name="Chandra G."/>
            <person name="Truman W A."/>
        </authorList>
    </citation>
    <scope>NUCLEOTIDE SEQUENCE [LARGE SCALE GENOMIC DNA]</scope>
    <source>
        <strain evidence="2">PS685</strain>
    </source>
</reference>
<dbReference type="Pfam" id="PF13304">
    <property type="entry name" value="AAA_21"/>
    <property type="match status" value="1"/>
</dbReference>
<feature type="domain" description="AAA+ ATPase" evidence="1">
    <location>
        <begin position="43"/>
        <end position="285"/>
    </location>
</feature>
<evidence type="ECO:0000313" key="2">
    <source>
        <dbReference type="EMBL" id="VVN51135.1"/>
    </source>
</evidence>
<proteinExistence type="predicted"/>
<dbReference type="SMART" id="SM00382">
    <property type="entry name" value="AAA"/>
    <property type="match status" value="1"/>
</dbReference>
<protein>
    <recommendedName>
        <fullName evidence="1">AAA+ ATPase domain-containing protein</fullName>
    </recommendedName>
</protein>
<dbReference type="OrthoDB" id="9815944at2"/>
<dbReference type="EMBL" id="CABVHO010000002">
    <property type="protein sequence ID" value="VVN51135.1"/>
    <property type="molecule type" value="Genomic_DNA"/>
</dbReference>
<sequence length="487" mass="53621">MSLRRAKVDDHWRYTFSRNYSTRLLSIKVQGLLCLDDSDICIPKGICAIVGGNGVGKSALLAAITELLGNSECSHGVGHKVRLTNSALSAVAVDKGVKKDLTADTSVEGARQGGDTKFDSALHWIEPSYIVNLTQKQLSKDSRFNELLEPLSPLELTEADCEILCYILGKTVDACSIYEVVDYGDLDPFPYFILKSAGVEYGSEVMGFGELSLLSIYWKLRTIERDEVLILEEPETHVSPRSQRALMDLIAKVCHEKGVTVILTTHSPAIIANLPQENLILLTKDGRRTKVSVGANKTQVNDLLGLASLKSGLVLVEDRAASQFLIALLREKKAELLSQIEVVVMDSESKITFALKSLPSLRDRWLTILGMYDGDMRGRIEGVGLNWGYMFLPGVVAPEKLLKNYLSGAVNGISLLSNDLKVPEDALRLALASVGGLDSHDWFTQLPEKIGCDHSTLMNSLVRMWLSAENNDVELFIKELVIKMNRA</sequence>
<dbReference type="SUPFAM" id="SSF52540">
    <property type="entry name" value="P-loop containing nucleoside triphosphate hydrolases"/>
    <property type="match status" value="1"/>
</dbReference>